<proteinExistence type="predicted"/>
<protein>
    <recommendedName>
        <fullName evidence="5">SCP domain-containing protein</fullName>
    </recommendedName>
</protein>
<keyword evidence="2" id="KW-0732">Signal</keyword>
<dbReference type="AlphaFoldDB" id="A0A6P8BFL7"/>
<evidence type="ECO:0008006" key="5">
    <source>
        <dbReference type="Google" id="ProtNLM"/>
    </source>
</evidence>
<name>A0A6P8BFL7_PYRGI</name>
<evidence type="ECO:0000256" key="1">
    <source>
        <dbReference type="SAM" id="MobiDB-lite"/>
    </source>
</evidence>
<evidence type="ECO:0000313" key="4">
    <source>
        <dbReference type="RefSeq" id="XP_030985864.1"/>
    </source>
</evidence>
<reference evidence="4" key="3">
    <citation type="submission" date="2025-08" db="UniProtKB">
        <authorList>
            <consortium name="RefSeq"/>
        </authorList>
    </citation>
    <scope>IDENTIFICATION</scope>
    <source>
        <strain evidence="4">NI907</strain>
    </source>
</reference>
<organism evidence="3 4">
    <name type="scientific">Pyricularia grisea</name>
    <name type="common">Crabgrass-specific blast fungus</name>
    <name type="synonym">Magnaporthe grisea</name>
    <dbReference type="NCBI Taxonomy" id="148305"/>
    <lineage>
        <taxon>Eukaryota</taxon>
        <taxon>Fungi</taxon>
        <taxon>Dikarya</taxon>
        <taxon>Ascomycota</taxon>
        <taxon>Pezizomycotina</taxon>
        <taxon>Sordariomycetes</taxon>
        <taxon>Sordariomycetidae</taxon>
        <taxon>Magnaporthales</taxon>
        <taxon>Pyriculariaceae</taxon>
        <taxon>Pyricularia</taxon>
    </lineage>
</organism>
<dbReference type="GeneID" id="41955150"/>
<evidence type="ECO:0000256" key="2">
    <source>
        <dbReference type="SAM" id="SignalP"/>
    </source>
</evidence>
<dbReference type="Proteomes" id="UP000515153">
    <property type="component" value="Unplaced"/>
</dbReference>
<sequence>MKYILVAAFGTLPFVSALPTTGYDVSATASPDSLDTNASPLSDDGSANWAAGFLHRGDVGSPIAHPTLSKRADSPRKTSQKGALSYAVGKVGRPEMREAMRQVQEAASKEAAAKGETAALVRAHNFLPNQLGWDTIIQDSWIKSISYKHHQNDISYIRVEDWDGKKGQLLAWAVKKPEVVSQQQTRR</sequence>
<dbReference type="KEGG" id="pgri:PgNI_00153"/>
<reference evidence="4" key="1">
    <citation type="journal article" date="2019" name="Mol. Biol. Evol.">
        <title>Blast fungal genomes show frequent chromosomal changes, gene gains and losses, and effector gene turnover.</title>
        <authorList>
            <person name="Gomez Luciano L.B."/>
            <person name="Jason Tsai I."/>
            <person name="Chuma I."/>
            <person name="Tosa Y."/>
            <person name="Chen Y.H."/>
            <person name="Li J.Y."/>
            <person name="Li M.Y."/>
            <person name="Jade Lu M.Y."/>
            <person name="Nakayashiki H."/>
            <person name="Li W.H."/>
        </authorList>
    </citation>
    <scope>NUCLEOTIDE SEQUENCE</scope>
    <source>
        <strain evidence="4">NI907</strain>
    </source>
</reference>
<feature type="region of interest" description="Disordered" evidence="1">
    <location>
        <begin position="62"/>
        <end position="84"/>
    </location>
</feature>
<dbReference type="RefSeq" id="XP_030985864.1">
    <property type="nucleotide sequence ID" value="XM_031120236.1"/>
</dbReference>
<keyword evidence="3" id="KW-1185">Reference proteome</keyword>
<reference evidence="4" key="2">
    <citation type="submission" date="2019-10" db="EMBL/GenBank/DDBJ databases">
        <authorList>
            <consortium name="NCBI Genome Project"/>
        </authorList>
    </citation>
    <scope>NUCLEOTIDE SEQUENCE</scope>
    <source>
        <strain evidence="4">NI907</strain>
    </source>
</reference>
<feature type="signal peptide" evidence="2">
    <location>
        <begin position="1"/>
        <end position="17"/>
    </location>
</feature>
<gene>
    <name evidence="4" type="ORF">PgNI_00153</name>
</gene>
<feature type="chain" id="PRO_5028080220" description="SCP domain-containing protein" evidence="2">
    <location>
        <begin position="18"/>
        <end position="187"/>
    </location>
</feature>
<accession>A0A6P8BFL7</accession>
<evidence type="ECO:0000313" key="3">
    <source>
        <dbReference type="Proteomes" id="UP000515153"/>
    </source>
</evidence>